<evidence type="ECO:0000313" key="11">
    <source>
        <dbReference type="Proteomes" id="UP000051922"/>
    </source>
</evidence>
<dbReference type="Proteomes" id="UP000051922">
    <property type="component" value="Unassembled WGS sequence"/>
</dbReference>
<dbReference type="GO" id="GO:0005886">
    <property type="term" value="C:plasma membrane"/>
    <property type="evidence" value="ECO:0007669"/>
    <property type="project" value="UniProtKB-SubCell"/>
</dbReference>
<keyword evidence="4" id="KW-0762">Sugar transport</keyword>
<comment type="subcellular location">
    <subcellularLocation>
        <location evidence="1">Cell membrane</location>
        <topology evidence="1">Multi-pass membrane protein</topology>
    </subcellularLocation>
</comment>
<keyword evidence="6 8" id="KW-1133">Transmembrane helix</keyword>
<keyword evidence="3" id="KW-1003">Cell membrane</keyword>
<reference evidence="10 11" key="1">
    <citation type="journal article" date="2015" name="Genome Announc.">
        <title>Expanding the biotechnology potential of lactobacilli through comparative genomics of 213 strains and associated genera.</title>
        <authorList>
            <person name="Sun Z."/>
            <person name="Harris H.M."/>
            <person name="McCann A."/>
            <person name="Guo C."/>
            <person name="Argimon S."/>
            <person name="Zhang W."/>
            <person name="Yang X."/>
            <person name="Jeffery I.B."/>
            <person name="Cooney J.C."/>
            <person name="Kagawa T.F."/>
            <person name="Liu W."/>
            <person name="Song Y."/>
            <person name="Salvetti E."/>
            <person name="Wrobel A."/>
            <person name="Rasinkangas P."/>
            <person name="Parkhill J."/>
            <person name="Rea M.C."/>
            <person name="O'Sullivan O."/>
            <person name="Ritari J."/>
            <person name="Douillard F.P."/>
            <person name="Paul Ross R."/>
            <person name="Yang R."/>
            <person name="Briner A.E."/>
            <person name="Felis G.E."/>
            <person name="de Vos W.M."/>
            <person name="Barrangou R."/>
            <person name="Klaenhammer T.R."/>
            <person name="Caufield P.W."/>
            <person name="Cui Y."/>
            <person name="Zhang H."/>
            <person name="O'Toole P.W."/>
        </authorList>
    </citation>
    <scope>NUCLEOTIDE SEQUENCE [LARGE SCALE GENOMIC DNA]</scope>
    <source>
        <strain evidence="10 11">DSM 15945</strain>
    </source>
</reference>
<dbReference type="AlphaFoldDB" id="A0A0R1U5R1"/>
<keyword evidence="2" id="KW-0813">Transport</keyword>
<feature type="transmembrane region" description="Helical" evidence="8">
    <location>
        <begin position="21"/>
        <end position="46"/>
    </location>
</feature>
<protein>
    <recommendedName>
        <fullName evidence="9">Phosphotransferase system EIIC domain-containing protein</fullName>
    </recommendedName>
</protein>
<comment type="caution">
    <text evidence="10">The sequence shown here is derived from an EMBL/GenBank/DDBJ whole genome shotgun (WGS) entry which is preliminary data.</text>
</comment>
<keyword evidence="5 8" id="KW-0812">Transmembrane</keyword>
<dbReference type="GO" id="GO:0009401">
    <property type="term" value="P:phosphoenolpyruvate-dependent sugar phosphotransferase system"/>
    <property type="evidence" value="ECO:0007669"/>
    <property type="project" value="InterPro"/>
</dbReference>
<evidence type="ECO:0000256" key="1">
    <source>
        <dbReference type="ARBA" id="ARBA00004651"/>
    </source>
</evidence>
<dbReference type="InterPro" id="IPR003352">
    <property type="entry name" value="PTS_EIIC"/>
</dbReference>
<feature type="transmembrane region" description="Helical" evidence="8">
    <location>
        <begin position="288"/>
        <end position="305"/>
    </location>
</feature>
<evidence type="ECO:0000259" key="9">
    <source>
        <dbReference type="Pfam" id="PF13303"/>
    </source>
</evidence>
<feature type="domain" description="Phosphotransferase system EIIC" evidence="9">
    <location>
        <begin position="20"/>
        <end position="349"/>
    </location>
</feature>
<feature type="transmembrane region" description="Helical" evidence="8">
    <location>
        <begin position="86"/>
        <end position="108"/>
    </location>
</feature>
<dbReference type="GO" id="GO:0008982">
    <property type="term" value="F:protein-N(PI)-phosphohistidine-sugar phosphotransferase activity"/>
    <property type="evidence" value="ECO:0007669"/>
    <property type="project" value="InterPro"/>
</dbReference>
<accession>A0A0R1U5R1</accession>
<feature type="transmembrane region" description="Helical" evidence="8">
    <location>
        <begin position="114"/>
        <end position="132"/>
    </location>
</feature>
<keyword evidence="7 8" id="KW-0472">Membrane</keyword>
<evidence type="ECO:0000256" key="5">
    <source>
        <dbReference type="ARBA" id="ARBA00022692"/>
    </source>
</evidence>
<dbReference type="Pfam" id="PF13303">
    <property type="entry name" value="PTS_EIIC_2"/>
    <property type="match status" value="1"/>
</dbReference>
<dbReference type="RefSeq" id="WP_056956605.1">
    <property type="nucleotide sequence ID" value="NZ_AZFJ01000045.1"/>
</dbReference>
<evidence type="ECO:0000256" key="7">
    <source>
        <dbReference type="ARBA" id="ARBA00023136"/>
    </source>
</evidence>
<keyword evidence="11" id="KW-1185">Reference proteome</keyword>
<evidence type="ECO:0000256" key="3">
    <source>
        <dbReference type="ARBA" id="ARBA00022475"/>
    </source>
</evidence>
<proteinExistence type="predicted"/>
<organism evidence="10 11">
    <name type="scientific">Lacticaseibacillus pantheris DSM 15945 = JCM 12539 = NBRC 106106</name>
    <dbReference type="NCBI Taxonomy" id="1423783"/>
    <lineage>
        <taxon>Bacteria</taxon>
        <taxon>Bacillati</taxon>
        <taxon>Bacillota</taxon>
        <taxon>Bacilli</taxon>
        <taxon>Lactobacillales</taxon>
        <taxon>Lactobacillaceae</taxon>
        <taxon>Lacticaseibacillus</taxon>
    </lineage>
</organism>
<feature type="transmembrane region" description="Helical" evidence="8">
    <location>
        <begin position="175"/>
        <end position="197"/>
    </location>
</feature>
<feature type="transmembrane region" description="Helical" evidence="8">
    <location>
        <begin position="262"/>
        <end position="282"/>
    </location>
</feature>
<feature type="transmembrane region" description="Helical" evidence="8">
    <location>
        <begin position="230"/>
        <end position="250"/>
    </location>
</feature>
<dbReference type="STRING" id="1423783.FC50_GL000892"/>
<evidence type="ECO:0000256" key="4">
    <source>
        <dbReference type="ARBA" id="ARBA00022597"/>
    </source>
</evidence>
<dbReference type="EMBL" id="AZFJ01000045">
    <property type="protein sequence ID" value="KRL86373.1"/>
    <property type="molecule type" value="Genomic_DNA"/>
</dbReference>
<dbReference type="PATRIC" id="fig|1423783.4.peg.920"/>
<evidence type="ECO:0000256" key="8">
    <source>
        <dbReference type="SAM" id="Phobius"/>
    </source>
</evidence>
<dbReference type="OrthoDB" id="396983at2"/>
<name>A0A0R1U5R1_9LACO</name>
<evidence type="ECO:0000256" key="2">
    <source>
        <dbReference type="ARBA" id="ARBA00022448"/>
    </source>
</evidence>
<evidence type="ECO:0000313" key="10">
    <source>
        <dbReference type="EMBL" id="KRL86373.1"/>
    </source>
</evidence>
<gene>
    <name evidence="10" type="ORF">FC50_GL000892</name>
</gene>
<feature type="transmembrane region" description="Helical" evidence="8">
    <location>
        <begin position="317"/>
        <end position="336"/>
    </location>
</feature>
<feature type="transmembrane region" description="Helical" evidence="8">
    <location>
        <begin position="204"/>
        <end position="224"/>
    </location>
</feature>
<evidence type="ECO:0000256" key="6">
    <source>
        <dbReference type="ARBA" id="ARBA00022989"/>
    </source>
</evidence>
<sequence>MSANATNNAPAIGIKQFTLDVLNGSSLGVVVALIPAALTSQILALFPGNHVAGAITMMVTVAQSLLSVFAAMAVGHMLRLETLDAACIALATFVSSGAITTSKGAFVFNGTGSILNIMLTTFISAAMVLLIHRHLGQLKLVIEPTIVLIIGGGIGILTLPAMVAVQTFVGQLVASATHLTPILMGIVLGIIFAVLIVSPLSSVGIAMAIALTGIGSGAANAGIVVASFTLAWIGASANPLGGTLAHFLGSPKIQMANMLRRPLLFVPVIIGAGICGGAASLLQMNGTPFSAGFGFAGLIGPLTALQQSHGVLVWLRVLLTFVVIPVLAAGGLKWLFVNQLGLIKPQDAQLGE</sequence>
<feature type="transmembrane region" description="Helical" evidence="8">
    <location>
        <begin position="52"/>
        <end position="74"/>
    </location>
</feature>
<feature type="transmembrane region" description="Helical" evidence="8">
    <location>
        <begin position="144"/>
        <end position="169"/>
    </location>
</feature>